<dbReference type="CDD" id="cd00637">
    <property type="entry name" value="7tm_classA_rhodopsin-like"/>
    <property type="match status" value="1"/>
</dbReference>
<keyword evidence="2" id="KW-0547">Nucleotide-binding</keyword>
<dbReference type="Proteomes" id="UP000242875">
    <property type="component" value="Unassembled WGS sequence"/>
</dbReference>
<dbReference type="Gene3D" id="3.40.50.300">
    <property type="entry name" value="P-loop containing nucleotide triphosphate hydrolases"/>
    <property type="match status" value="1"/>
</dbReference>
<dbReference type="AlphaFoldDB" id="A0A261XX29"/>
<evidence type="ECO:0000256" key="5">
    <source>
        <dbReference type="SAM" id="Phobius"/>
    </source>
</evidence>
<dbReference type="PROSITE" id="PS00113">
    <property type="entry name" value="ADENYLATE_KINASE"/>
    <property type="match status" value="1"/>
</dbReference>
<evidence type="ECO:0000256" key="3">
    <source>
        <dbReference type="ARBA" id="ARBA00022777"/>
    </source>
</evidence>
<dbReference type="Pfam" id="PF00406">
    <property type="entry name" value="ADK"/>
    <property type="match status" value="1"/>
</dbReference>
<feature type="transmembrane region" description="Helical" evidence="5">
    <location>
        <begin position="288"/>
        <end position="307"/>
    </location>
</feature>
<evidence type="ECO:0000256" key="2">
    <source>
        <dbReference type="ARBA" id="ARBA00022741"/>
    </source>
</evidence>
<dbReference type="Gene3D" id="1.20.1070.10">
    <property type="entry name" value="Rhodopsin 7-helix transmembrane proteins"/>
    <property type="match status" value="1"/>
</dbReference>
<feature type="compositionally biased region" description="Low complexity" evidence="4">
    <location>
        <begin position="772"/>
        <end position="788"/>
    </location>
</feature>
<protein>
    <recommendedName>
        <fullName evidence="8">Adenylate kinase active site lid domain-containing protein</fullName>
    </recommendedName>
</protein>
<feature type="transmembrane region" description="Helical" evidence="5">
    <location>
        <begin position="254"/>
        <end position="281"/>
    </location>
</feature>
<organism evidence="6 7">
    <name type="scientific">Bifiguratus adelaidae</name>
    <dbReference type="NCBI Taxonomy" id="1938954"/>
    <lineage>
        <taxon>Eukaryota</taxon>
        <taxon>Fungi</taxon>
        <taxon>Fungi incertae sedis</taxon>
        <taxon>Mucoromycota</taxon>
        <taxon>Mucoromycotina</taxon>
        <taxon>Endogonomycetes</taxon>
        <taxon>Endogonales</taxon>
        <taxon>Endogonales incertae sedis</taxon>
        <taxon>Bifiguratus</taxon>
    </lineage>
</organism>
<dbReference type="InterPro" id="IPR033690">
    <property type="entry name" value="Adenylat_kinase_CS"/>
</dbReference>
<dbReference type="PRINTS" id="PR00094">
    <property type="entry name" value="ADENYLTKNASE"/>
</dbReference>
<dbReference type="InterPro" id="IPR027417">
    <property type="entry name" value="P-loop_NTPase"/>
</dbReference>
<dbReference type="PANTHER" id="PTHR23359">
    <property type="entry name" value="NUCLEOTIDE KINASE"/>
    <property type="match status" value="1"/>
</dbReference>
<evidence type="ECO:0000313" key="7">
    <source>
        <dbReference type="Proteomes" id="UP000242875"/>
    </source>
</evidence>
<feature type="compositionally biased region" description="Basic residues" evidence="4">
    <location>
        <begin position="717"/>
        <end position="728"/>
    </location>
</feature>
<feature type="compositionally biased region" description="Pro residues" evidence="4">
    <location>
        <begin position="739"/>
        <end position="752"/>
    </location>
</feature>
<dbReference type="OrthoDB" id="439792at2759"/>
<name>A0A261XX29_9FUNG</name>
<sequence length="923" mass="103984">MYNIGTNCEAISRQHNLLHISVGDLLRNESSREGPLADEINSLMKEGKMIPMSVTKQLLTKAISDDTTHQGYLIDGFPRNMDQALQFERSLGKCACCLVYECPEDELVQRLLNRGKSSGRADDNIDTIKKRIRVYEQETLPVIEYFQKQGRARVINSNAPKETVARNSEEVVSGLSEEAYNILADLGIAYLSVGLVLLLVGLAIFIVMFKWYRESSDRVGYRLLCCATVTQIVSQSASIVFLARKGYGKCAAPIILYMWGTLSTVYFMTAISINLFTVVVLQRQRSRLLEASYIIVSILVPIAYSVLCLTHNRGEPVISQLCWRGKSLIDKASYVDDWLVYYLWVIISVPISAFCIGGVLLQLRRDKARIAQYLEVRASRIRAINEASKDVRRPSSNAIDITQCAYDCHAILQGIVRRSLSFPAYNLIISLALVIAGSIDNFARIGTRWPAYVLYWTLSGSQAYFIAILFFRDPKTQTVIRKAHQDLRRTYVDEFEWREEKNNRGKTKLQPWRVRRRCSRSDDEGTYVVTDPAPDLWLNMQNRPQAVYDQSRHHEVISQEPYPLPRLAMMLHWILGIRYHPPAAYGDVKKGSNVPYQEADGTLSNDATILSNTYQIVAKTNTGGQEVTEQAVLIAESNSKALGRLHEHLHGMVIPKMFQLPCELETSSPMSDDEEDPLAKLCGRSKERERPSSEVVQGPKTQDRPQRSSSESDGQKLRRHQSLKRHAHWPLDAKQLPNEKPPPGLPLPPLPPQAWTIQFIDDPVTGEHDVPNNSNASSQDSSCSIASSGTHSTGLHGVHRRGTFGDNSASVQSDQSLLLPERASVRDSLQKSGREGSYDRAVYKLSQPFLPSPQLPTIHVHNSFNPQFLSVHVEESVSGRTSRRLSDVGSDRSLPRFPQHILAQMPSEDQELEKARWPRSIEF</sequence>
<reference evidence="6 7" key="1">
    <citation type="journal article" date="2017" name="Mycologia">
        <title>Bifiguratus adelaidae, gen. et sp. nov., a new member of Mucoromycotina in endophytic and soil-dwelling habitats.</title>
        <authorList>
            <person name="Torres-Cruz T.J."/>
            <person name="Billingsley Tobias T.L."/>
            <person name="Almatruk M."/>
            <person name="Hesse C."/>
            <person name="Kuske C.R."/>
            <person name="Desiro A."/>
            <person name="Benucci G.M."/>
            <person name="Bonito G."/>
            <person name="Stajich J.E."/>
            <person name="Dunlap C."/>
            <person name="Arnold A.E."/>
            <person name="Porras-Alfaro A."/>
        </authorList>
    </citation>
    <scope>NUCLEOTIDE SEQUENCE [LARGE SCALE GENOMIC DNA]</scope>
    <source>
        <strain evidence="6 7">AZ0501</strain>
    </source>
</reference>
<evidence type="ECO:0000256" key="4">
    <source>
        <dbReference type="SAM" id="MobiDB-lite"/>
    </source>
</evidence>
<keyword evidence="1" id="KW-0808">Transferase</keyword>
<feature type="compositionally biased region" description="Polar residues" evidence="4">
    <location>
        <begin position="805"/>
        <end position="816"/>
    </location>
</feature>
<dbReference type="SUPFAM" id="SSF52540">
    <property type="entry name" value="P-loop containing nucleoside triphosphate hydrolases"/>
    <property type="match status" value="1"/>
</dbReference>
<comment type="caution">
    <text evidence="6">The sequence shown here is derived from an EMBL/GenBank/DDBJ whole genome shotgun (WGS) entry which is preliminary data.</text>
</comment>
<feature type="region of interest" description="Disordered" evidence="4">
    <location>
        <begin position="666"/>
        <end position="836"/>
    </location>
</feature>
<evidence type="ECO:0008006" key="8">
    <source>
        <dbReference type="Google" id="ProtNLM"/>
    </source>
</evidence>
<keyword evidence="5" id="KW-0812">Transmembrane</keyword>
<keyword evidence="5" id="KW-0472">Membrane</keyword>
<feature type="transmembrane region" description="Helical" evidence="5">
    <location>
        <begin position="188"/>
        <end position="209"/>
    </location>
</feature>
<gene>
    <name evidence="6" type="ORF">BZG36_04429</name>
</gene>
<dbReference type="InterPro" id="IPR000850">
    <property type="entry name" value="Adenylat/UMP-CMP_kin"/>
</dbReference>
<feature type="transmembrane region" description="Helical" evidence="5">
    <location>
        <begin position="341"/>
        <end position="361"/>
    </location>
</feature>
<feature type="transmembrane region" description="Helical" evidence="5">
    <location>
        <begin position="449"/>
        <end position="471"/>
    </location>
</feature>
<evidence type="ECO:0000313" key="6">
    <source>
        <dbReference type="EMBL" id="OZJ02794.1"/>
    </source>
</evidence>
<feature type="transmembrane region" description="Helical" evidence="5">
    <location>
        <begin position="424"/>
        <end position="443"/>
    </location>
</feature>
<keyword evidence="5" id="KW-1133">Transmembrane helix</keyword>
<dbReference type="GO" id="GO:0005524">
    <property type="term" value="F:ATP binding"/>
    <property type="evidence" value="ECO:0007669"/>
    <property type="project" value="InterPro"/>
</dbReference>
<keyword evidence="7" id="KW-1185">Reference proteome</keyword>
<dbReference type="GO" id="GO:0006139">
    <property type="term" value="P:nucleobase-containing compound metabolic process"/>
    <property type="evidence" value="ECO:0007669"/>
    <property type="project" value="InterPro"/>
</dbReference>
<dbReference type="EMBL" id="MVBO01000125">
    <property type="protein sequence ID" value="OZJ02794.1"/>
    <property type="molecule type" value="Genomic_DNA"/>
</dbReference>
<proteinExistence type="inferred from homology"/>
<dbReference type="HAMAP" id="MF_00235">
    <property type="entry name" value="Adenylate_kinase_Adk"/>
    <property type="match status" value="1"/>
</dbReference>
<evidence type="ECO:0000256" key="1">
    <source>
        <dbReference type="ARBA" id="ARBA00022679"/>
    </source>
</evidence>
<feature type="transmembrane region" description="Helical" evidence="5">
    <location>
        <begin position="221"/>
        <end position="242"/>
    </location>
</feature>
<accession>A0A261XX29</accession>
<dbReference type="CDD" id="cd01428">
    <property type="entry name" value="ADK"/>
    <property type="match status" value="1"/>
</dbReference>
<keyword evidence="3" id="KW-0418">Kinase</keyword>
<dbReference type="GO" id="GO:0019205">
    <property type="term" value="F:nucleobase-containing compound kinase activity"/>
    <property type="evidence" value="ECO:0007669"/>
    <property type="project" value="InterPro"/>
</dbReference>
<feature type="compositionally biased region" description="Basic and acidic residues" evidence="4">
    <location>
        <begin position="823"/>
        <end position="836"/>
    </location>
</feature>